<evidence type="ECO:0000256" key="5">
    <source>
        <dbReference type="ARBA" id="ARBA00023242"/>
    </source>
</evidence>
<dbReference type="OrthoDB" id="40579at2759"/>
<gene>
    <name evidence="8" type="ORF">K505DRAFT_371460</name>
</gene>
<dbReference type="Pfam" id="PF00172">
    <property type="entry name" value="Zn_clus"/>
    <property type="match status" value="1"/>
</dbReference>
<evidence type="ECO:0000313" key="8">
    <source>
        <dbReference type="EMBL" id="KAF2798822.1"/>
    </source>
</evidence>
<protein>
    <recommendedName>
        <fullName evidence="7">Zn(2)-C6 fungal-type domain-containing protein</fullName>
    </recommendedName>
</protein>
<dbReference type="GO" id="GO:0000981">
    <property type="term" value="F:DNA-binding transcription factor activity, RNA polymerase II-specific"/>
    <property type="evidence" value="ECO:0007669"/>
    <property type="project" value="InterPro"/>
</dbReference>
<dbReference type="Gene3D" id="4.10.240.10">
    <property type="entry name" value="Zn(2)-C6 fungal-type DNA-binding domain"/>
    <property type="match status" value="1"/>
</dbReference>
<dbReference type="SUPFAM" id="SSF57701">
    <property type="entry name" value="Zn2/Cys6 DNA-binding domain"/>
    <property type="match status" value="1"/>
</dbReference>
<evidence type="ECO:0000256" key="1">
    <source>
        <dbReference type="ARBA" id="ARBA00022723"/>
    </source>
</evidence>
<keyword evidence="5" id="KW-0539">Nucleus</keyword>
<feature type="region of interest" description="Disordered" evidence="6">
    <location>
        <begin position="44"/>
        <end position="83"/>
    </location>
</feature>
<keyword evidence="4" id="KW-0804">Transcription</keyword>
<dbReference type="PANTHER" id="PTHR47660">
    <property type="entry name" value="TRANSCRIPTION FACTOR WITH C2H2 AND ZN(2)-CYS(6) DNA BINDING DOMAIN (EUROFUNG)-RELATED-RELATED"/>
    <property type="match status" value="1"/>
</dbReference>
<dbReference type="InterPro" id="IPR001138">
    <property type="entry name" value="Zn2Cys6_DnaBD"/>
</dbReference>
<dbReference type="EMBL" id="MU001776">
    <property type="protein sequence ID" value="KAF2798822.1"/>
    <property type="molecule type" value="Genomic_DNA"/>
</dbReference>
<keyword evidence="2" id="KW-0862">Zinc</keyword>
<dbReference type="GO" id="GO:0008270">
    <property type="term" value="F:zinc ion binding"/>
    <property type="evidence" value="ECO:0007669"/>
    <property type="project" value="InterPro"/>
</dbReference>
<feature type="domain" description="Zn(2)-C6 fungal-type" evidence="7">
    <location>
        <begin position="12"/>
        <end position="40"/>
    </location>
</feature>
<dbReference type="PANTHER" id="PTHR47660:SF2">
    <property type="entry name" value="TRANSCRIPTION FACTOR WITH C2H2 AND ZN(2)-CYS(6) DNA BINDING DOMAIN (EUROFUNG)"/>
    <property type="match status" value="1"/>
</dbReference>
<reference evidence="8" key="1">
    <citation type="journal article" date="2020" name="Stud. Mycol.">
        <title>101 Dothideomycetes genomes: a test case for predicting lifestyles and emergence of pathogens.</title>
        <authorList>
            <person name="Haridas S."/>
            <person name="Albert R."/>
            <person name="Binder M."/>
            <person name="Bloem J."/>
            <person name="Labutti K."/>
            <person name="Salamov A."/>
            <person name="Andreopoulos B."/>
            <person name="Baker S."/>
            <person name="Barry K."/>
            <person name="Bills G."/>
            <person name="Bluhm B."/>
            <person name="Cannon C."/>
            <person name="Castanera R."/>
            <person name="Culley D."/>
            <person name="Daum C."/>
            <person name="Ezra D."/>
            <person name="Gonzalez J."/>
            <person name="Henrissat B."/>
            <person name="Kuo A."/>
            <person name="Liang C."/>
            <person name="Lipzen A."/>
            <person name="Lutzoni F."/>
            <person name="Magnuson J."/>
            <person name="Mondo S."/>
            <person name="Nolan M."/>
            <person name="Ohm R."/>
            <person name="Pangilinan J."/>
            <person name="Park H.-J."/>
            <person name="Ramirez L."/>
            <person name="Alfaro M."/>
            <person name="Sun H."/>
            <person name="Tritt A."/>
            <person name="Yoshinaga Y."/>
            <person name="Zwiers L.-H."/>
            <person name="Turgeon B."/>
            <person name="Goodwin S."/>
            <person name="Spatafora J."/>
            <person name="Crous P."/>
            <person name="Grigoriev I."/>
        </authorList>
    </citation>
    <scope>NUCLEOTIDE SEQUENCE</scope>
    <source>
        <strain evidence="8">CBS 109.77</strain>
    </source>
</reference>
<keyword evidence="9" id="KW-1185">Reference proteome</keyword>
<accession>A0A6A6XQZ4</accession>
<keyword evidence="1" id="KW-0479">Metal-binding</keyword>
<keyword evidence="3" id="KW-0805">Transcription regulation</keyword>
<evidence type="ECO:0000256" key="4">
    <source>
        <dbReference type="ARBA" id="ARBA00023163"/>
    </source>
</evidence>
<evidence type="ECO:0000256" key="2">
    <source>
        <dbReference type="ARBA" id="ARBA00022833"/>
    </source>
</evidence>
<proteinExistence type="predicted"/>
<dbReference type="AlphaFoldDB" id="A0A6A6XQZ4"/>
<evidence type="ECO:0000256" key="6">
    <source>
        <dbReference type="SAM" id="MobiDB-lite"/>
    </source>
</evidence>
<dbReference type="InterPro" id="IPR036864">
    <property type="entry name" value="Zn2-C6_fun-type_DNA-bd_sf"/>
</dbReference>
<feature type="compositionally biased region" description="Low complexity" evidence="6">
    <location>
        <begin position="53"/>
        <end position="65"/>
    </location>
</feature>
<organism evidence="8 9">
    <name type="scientific">Melanomma pulvis-pyrius CBS 109.77</name>
    <dbReference type="NCBI Taxonomy" id="1314802"/>
    <lineage>
        <taxon>Eukaryota</taxon>
        <taxon>Fungi</taxon>
        <taxon>Dikarya</taxon>
        <taxon>Ascomycota</taxon>
        <taxon>Pezizomycotina</taxon>
        <taxon>Dothideomycetes</taxon>
        <taxon>Pleosporomycetidae</taxon>
        <taxon>Pleosporales</taxon>
        <taxon>Melanommataceae</taxon>
        <taxon>Melanomma</taxon>
    </lineage>
</organism>
<sequence length="810" mass="91383">MNPIADLTNVIACLPCAKAKAKCDKQLPICSRCLYKRIKCEPRQPRRVPDARVSQTHQSTSQVQSRIPFPPSQSSYPHPNQHDTIAENQSFQVQLETTAVHISPSDDLRWPQSLLSTLNACPGDLPMDITGTSQQQFHPSGLKDTTVFTVEDSAMDYGFAFDDAIAATPHHLLQAEPGSFAQFQDAEPDQIQNIVVEEDWPCFQCNPPSDRQIDPGIGSDYLKKLEDSLNDQSVWTGPKFSNEFSNQEAGECVKAIPAGLRDKLMVISQGFLSRARDVHRTGREDALCNGYKSSSATNITGFFILPPTTILESFLQRYASRVEPYIPFFSAGSVDISTLFAINEEKPIILLLLLMIAQGSIGSSLPESRYLANGLMETCRICIFDVLEKNVQLAANPIMLRSALLYLSGAAWSGNKWHMDLATAHFRMYTSMIRHSRMLDSRKSSLENMSPSTEGETAWNVWKSEEGLNRLAYSWITFDQELNIFHDRQPDFDVNELNAPTPDSEELWNAESAHIWHRMLLKDRMGNHLRNSFHRDTCRSPARLFSLFMSNRISDDGTILSLAELRLLLHPLQAMIYHINKSVFYLFASGGQKVLRGLVAQQEDVQYYLSQWYAISSRCSSNLTPNGYVNMVMFHLIGLNALTYFPDIERVARGDISPEKFRESYWTGKRCSEEAPQIWCHCGQIIRYFRLMPASNRPHWWNAAIYRVALCMWATRVSNKAGGLRAASSSSRLEPIAIDRLQYNDPSIIRYLRHGDGLPNLSQSDGSSVSLGPDIAIVCHCIEVLKEKGPRSQLDDGIINKLSVLIERWK</sequence>
<dbReference type="PROSITE" id="PS00463">
    <property type="entry name" value="ZN2_CY6_FUNGAL_1"/>
    <property type="match status" value="1"/>
</dbReference>
<dbReference type="Proteomes" id="UP000799757">
    <property type="component" value="Unassembled WGS sequence"/>
</dbReference>
<name>A0A6A6XQZ4_9PLEO</name>
<evidence type="ECO:0000256" key="3">
    <source>
        <dbReference type="ARBA" id="ARBA00023015"/>
    </source>
</evidence>
<dbReference type="PROSITE" id="PS50048">
    <property type="entry name" value="ZN2_CY6_FUNGAL_2"/>
    <property type="match status" value="1"/>
</dbReference>
<evidence type="ECO:0000259" key="7">
    <source>
        <dbReference type="PROSITE" id="PS50048"/>
    </source>
</evidence>
<dbReference type="CDD" id="cd00067">
    <property type="entry name" value="GAL4"/>
    <property type="match status" value="1"/>
</dbReference>
<evidence type="ECO:0000313" key="9">
    <source>
        <dbReference type="Proteomes" id="UP000799757"/>
    </source>
</evidence>